<evidence type="ECO:0000313" key="2">
    <source>
        <dbReference type="Proteomes" id="UP000007382"/>
    </source>
</evidence>
<dbReference type="EMBL" id="AP012342">
    <property type="protein sequence ID" value="BAM07902.1"/>
    <property type="molecule type" value="Genomic_DNA"/>
</dbReference>
<dbReference type="STRING" id="1162668.LFE_2229"/>
<dbReference type="Proteomes" id="UP000007382">
    <property type="component" value="Chromosome"/>
</dbReference>
<organism evidence="1 2">
    <name type="scientific">Leptospirillum ferrooxidans (strain C2-3)</name>
    <dbReference type="NCBI Taxonomy" id="1162668"/>
    <lineage>
        <taxon>Bacteria</taxon>
        <taxon>Pseudomonadati</taxon>
        <taxon>Nitrospirota</taxon>
        <taxon>Nitrospiria</taxon>
        <taxon>Nitrospirales</taxon>
        <taxon>Nitrospiraceae</taxon>
        <taxon>Leptospirillum</taxon>
    </lineage>
</organism>
<keyword evidence="2" id="KW-1185">Reference proteome</keyword>
<gene>
    <name evidence="1" type="ordered locus">LFE_2229</name>
</gene>
<reference evidence="1 2" key="1">
    <citation type="journal article" date="2012" name="J. Bacteriol.">
        <title>Complete Genome Sequence of Leptospirillum ferrooxidans Strain C2-3, Isolated from a Fresh Volcanic Ash Deposit on the Island of Miyake, Japan.</title>
        <authorList>
            <person name="Fujimura R."/>
            <person name="Sato Y."/>
            <person name="Nishizawa T."/>
            <person name="Oshima K."/>
            <person name="Kim S.-W."/>
            <person name="Hattori M."/>
            <person name="Kamijo T."/>
            <person name="Ohta H."/>
        </authorList>
    </citation>
    <scope>NUCLEOTIDE SEQUENCE [LARGE SCALE GENOMIC DNA]</scope>
    <source>
        <strain evidence="1 2">C2-3</strain>
    </source>
</reference>
<protein>
    <submittedName>
        <fullName evidence="1">Transposase</fullName>
    </submittedName>
</protein>
<name>I0IRK3_LEPFC</name>
<dbReference type="PATRIC" id="fig|1162668.3.peg.2641"/>
<proteinExistence type="predicted"/>
<evidence type="ECO:0000313" key="1">
    <source>
        <dbReference type="EMBL" id="BAM07902.1"/>
    </source>
</evidence>
<dbReference type="HOGENOM" id="CLU_2807191_0_0_0"/>
<accession>I0IRK3</accession>
<dbReference type="AlphaFoldDB" id="I0IRK3"/>
<sequence length="67" mass="7402">MLLIIDFAIPSTLENNLIADRFNLLAWTLDERLRQIVCSAEAKVLGHGGVMTVSQNHRDFAVGIHVG</sequence>
<dbReference type="KEGG" id="lfc:LFE_2229"/>
<reference evidence="2" key="2">
    <citation type="submission" date="2012-03" db="EMBL/GenBank/DDBJ databases">
        <title>The complete genome sequence of the pioneer microbe on fresh volcanic deposit, Leptospirillum ferrooxidans strain C2-3.</title>
        <authorList>
            <person name="Fujimura R."/>
            <person name="Sato Y."/>
            <person name="Nishizawa T."/>
            <person name="Nanba K."/>
            <person name="Oshima K."/>
            <person name="Hattori M."/>
            <person name="Kamijo T."/>
            <person name="Ohta H."/>
        </authorList>
    </citation>
    <scope>NUCLEOTIDE SEQUENCE [LARGE SCALE GENOMIC DNA]</scope>
    <source>
        <strain evidence="2">C2-3</strain>
    </source>
</reference>